<dbReference type="InterPro" id="IPR015813">
    <property type="entry name" value="Pyrv/PenolPyrv_kinase-like_dom"/>
</dbReference>
<dbReference type="GO" id="GO:0016829">
    <property type="term" value="F:lyase activity"/>
    <property type="evidence" value="ECO:0007669"/>
    <property type="project" value="UniProtKB-KW"/>
</dbReference>
<keyword evidence="1" id="KW-0456">Lyase</keyword>
<sequence>MKTQAEKSRAFVELHRRGHCFVIPNPWDAGSAKLLEHLGFPALASTSAGFAFSQGKTDPTIAVRDMFPHLAELAAATDVPLSADLQAGLGPTPADAARTIVESAATGIVGCSIEDATDDPDQPLFDIGLATDRIRAVVEVARGLDFKFTLTARAENFRVGRPDLADTIRRLQAYQDAGADVLFAPGLRTREDIAAVVSSVDRPVNVMVGFPGFDLDVATLAQLGVTRVSTGASLARAAYGALVRGAREMLDHGTFGYAADAMQAADLNRIFAPPG</sequence>
<dbReference type="InterPro" id="IPR040442">
    <property type="entry name" value="Pyrv_kinase-like_dom_sf"/>
</dbReference>
<gene>
    <name evidence="1" type="ORF">NX784_04235</name>
</gene>
<proteinExistence type="predicted"/>
<dbReference type="Pfam" id="PF13714">
    <property type="entry name" value="PEP_mutase"/>
    <property type="match status" value="1"/>
</dbReference>
<dbReference type="Proteomes" id="UP001204151">
    <property type="component" value="Unassembled WGS sequence"/>
</dbReference>
<dbReference type="RefSeq" id="WP_258815440.1">
    <property type="nucleotide sequence ID" value="NZ_JANUGW010000002.1"/>
</dbReference>
<dbReference type="CDD" id="cd00377">
    <property type="entry name" value="ICL_PEPM"/>
    <property type="match status" value="1"/>
</dbReference>
<dbReference type="EMBL" id="JANUGW010000002">
    <property type="protein sequence ID" value="MCS0580791.1"/>
    <property type="molecule type" value="Genomic_DNA"/>
</dbReference>
<protein>
    <submittedName>
        <fullName evidence="1">Isocitrate lyase/phosphoenolpyruvate mutase family protein</fullName>
    </submittedName>
</protein>
<accession>A0ABT1ZLJ2</accession>
<name>A0ABT1ZLJ2_9BURK</name>
<dbReference type="InterPro" id="IPR039556">
    <property type="entry name" value="ICL/PEPM"/>
</dbReference>
<dbReference type="SUPFAM" id="SSF51621">
    <property type="entry name" value="Phosphoenolpyruvate/pyruvate domain"/>
    <property type="match status" value="1"/>
</dbReference>
<evidence type="ECO:0000313" key="1">
    <source>
        <dbReference type="EMBL" id="MCS0580791.1"/>
    </source>
</evidence>
<comment type="caution">
    <text evidence="1">The sequence shown here is derived from an EMBL/GenBank/DDBJ whole genome shotgun (WGS) entry which is preliminary data.</text>
</comment>
<organism evidence="1 2">
    <name type="scientific">Massilia pinisoli</name>
    <dbReference type="NCBI Taxonomy" id="1772194"/>
    <lineage>
        <taxon>Bacteria</taxon>
        <taxon>Pseudomonadati</taxon>
        <taxon>Pseudomonadota</taxon>
        <taxon>Betaproteobacteria</taxon>
        <taxon>Burkholderiales</taxon>
        <taxon>Oxalobacteraceae</taxon>
        <taxon>Telluria group</taxon>
        <taxon>Massilia</taxon>
    </lineage>
</organism>
<dbReference type="PANTHER" id="PTHR42905:SF16">
    <property type="entry name" value="CARBOXYPHOSPHONOENOLPYRUVATE PHOSPHONOMUTASE-LIKE PROTEIN (AFU_ORTHOLOGUE AFUA_5G07230)"/>
    <property type="match status" value="1"/>
</dbReference>
<reference evidence="1 2" key="1">
    <citation type="submission" date="2022-08" db="EMBL/GenBank/DDBJ databases">
        <title>Reclassification of Massilia species as members of the genera Telluria, Duganella, Pseudoduganella, Mokoshia gen. nov. and Zemynaea gen. nov. using orthogonal and non-orthogonal genome-based approaches.</title>
        <authorList>
            <person name="Bowman J.P."/>
        </authorList>
    </citation>
    <scope>NUCLEOTIDE SEQUENCE [LARGE SCALE GENOMIC DNA]</scope>
    <source>
        <strain evidence="1 2">JCM 31316</strain>
    </source>
</reference>
<dbReference type="Gene3D" id="6.10.250.2750">
    <property type="match status" value="1"/>
</dbReference>
<dbReference type="PANTHER" id="PTHR42905">
    <property type="entry name" value="PHOSPHOENOLPYRUVATE CARBOXYLASE"/>
    <property type="match status" value="1"/>
</dbReference>
<dbReference type="Gene3D" id="3.20.20.60">
    <property type="entry name" value="Phosphoenolpyruvate-binding domains"/>
    <property type="match status" value="1"/>
</dbReference>
<evidence type="ECO:0000313" key="2">
    <source>
        <dbReference type="Proteomes" id="UP001204151"/>
    </source>
</evidence>
<keyword evidence="2" id="KW-1185">Reference proteome</keyword>